<evidence type="ECO:0000256" key="2">
    <source>
        <dbReference type="ARBA" id="ARBA00022737"/>
    </source>
</evidence>
<proteinExistence type="predicted"/>
<sequence>LPHPDDSGFKYRPIYIHSKLLLVDDTFFTLGSANVNVRSMENDSEINVASPAPEVAKEWREDLWEMHTKKNLDENMKKEFKIWEKIMSNNKLNKKNKKPLEGSLVEFFSNKSAILSLTLD</sequence>
<keyword evidence="3" id="KW-0378">Hydrolase</keyword>
<evidence type="ECO:0000256" key="4">
    <source>
        <dbReference type="ARBA" id="ARBA00023098"/>
    </source>
</evidence>
<dbReference type="Gene3D" id="3.30.870.10">
    <property type="entry name" value="Endonuclease Chain A"/>
    <property type="match status" value="1"/>
</dbReference>
<dbReference type="InterPro" id="IPR001736">
    <property type="entry name" value="PLipase_D/transphosphatidylase"/>
</dbReference>
<gene>
    <name evidence="6" type="ORF">MNBD_GAMMA10-510</name>
</gene>
<dbReference type="EMBL" id="UOFJ01000190">
    <property type="protein sequence ID" value="VAW65736.1"/>
    <property type="molecule type" value="Genomic_DNA"/>
</dbReference>
<dbReference type="SUPFAM" id="SSF56024">
    <property type="entry name" value="Phospholipase D/nuclease"/>
    <property type="match status" value="1"/>
</dbReference>
<evidence type="ECO:0000313" key="6">
    <source>
        <dbReference type="EMBL" id="VAW65736.1"/>
    </source>
</evidence>
<feature type="non-terminal residue" evidence="6">
    <location>
        <position position="1"/>
    </location>
</feature>
<keyword evidence="4" id="KW-0443">Lipid metabolism</keyword>
<dbReference type="PANTHER" id="PTHR18896">
    <property type="entry name" value="PHOSPHOLIPASE D"/>
    <property type="match status" value="1"/>
</dbReference>
<dbReference type="InterPro" id="IPR025202">
    <property type="entry name" value="PLD-like_dom"/>
</dbReference>
<protein>
    <submittedName>
        <fullName evidence="6">Probable phospholipase protein</fullName>
    </submittedName>
</protein>
<dbReference type="PANTHER" id="PTHR18896:SF76">
    <property type="entry name" value="PHOSPHOLIPASE"/>
    <property type="match status" value="1"/>
</dbReference>
<evidence type="ECO:0000256" key="1">
    <source>
        <dbReference type="ARBA" id="ARBA00000798"/>
    </source>
</evidence>
<organism evidence="6">
    <name type="scientific">hydrothermal vent metagenome</name>
    <dbReference type="NCBI Taxonomy" id="652676"/>
    <lineage>
        <taxon>unclassified sequences</taxon>
        <taxon>metagenomes</taxon>
        <taxon>ecological metagenomes</taxon>
    </lineage>
</organism>
<dbReference type="Pfam" id="PF13091">
    <property type="entry name" value="PLDc_2"/>
    <property type="match status" value="1"/>
</dbReference>
<dbReference type="GO" id="GO:0004630">
    <property type="term" value="F:phospholipase D activity"/>
    <property type="evidence" value="ECO:0007669"/>
    <property type="project" value="UniProtKB-EC"/>
</dbReference>
<dbReference type="GO" id="GO:0009395">
    <property type="term" value="P:phospholipid catabolic process"/>
    <property type="evidence" value="ECO:0007669"/>
    <property type="project" value="TreeGrafter"/>
</dbReference>
<name>A0A3B0YBK9_9ZZZZ</name>
<dbReference type="InterPro" id="IPR015679">
    <property type="entry name" value="PLipase_D_fam"/>
</dbReference>
<evidence type="ECO:0000256" key="3">
    <source>
        <dbReference type="ARBA" id="ARBA00022801"/>
    </source>
</evidence>
<comment type="catalytic activity">
    <reaction evidence="1">
        <text>a 1,2-diacyl-sn-glycero-3-phosphocholine + H2O = a 1,2-diacyl-sn-glycero-3-phosphate + choline + H(+)</text>
        <dbReference type="Rhea" id="RHEA:14445"/>
        <dbReference type="ChEBI" id="CHEBI:15354"/>
        <dbReference type="ChEBI" id="CHEBI:15377"/>
        <dbReference type="ChEBI" id="CHEBI:15378"/>
        <dbReference type="ChEBI" id="CHEBI:57643"/>
        <dbReference type="ChEBI" id="CHEBI:58608"/>
        <dbReference type="EC" id="3.1.4.4"/>
    </reaction>
</comment>
<evidence type="ECO:0000259" key="5">
    <source>
        <dbReference type="PROSITE" id="PS50035"/>
    </source>
</evidence>
<feature type="domain" description="PLD phosphodiesterase" evidence="5">
    <location>
        <begin position="12"/>
        <end position="39"/>
    </location>
</feature>
<accession>A0A3B0YBK9</accession>
<keyword evidence="2" id="KW-0677">Repeat</keyword>
<dbReference type="PROSITE" id="PS50035">
    <property type="entry name" value="PLD"/>
    <property type="match status" value="1"/>
</dbReference>
<reference evidence="6" key="1">
    <citation type="submission" date="2018-06" db="EMBL/GenBank/DDBJ databases">
        <authorList>
            <person name="Zhirakovskaya E."/>
        </authorList>
    </citation>
    <scope>NUCLEOTIDE SEQUENCE</scope>
</reference>
<dbReference type="AlphaFoldDB" id="A0A3B0YBK9"/>
<dbReference type="SMART" id="SM00155">
    <property type="entry name" value="PLDc"/>
    <property type="match status" value="1"/>
</dbReference>